<feature type="transmembrane region" description="Helical" evidence="1">
    <location>
        <begin position="7"/>
        <end position="28"/>
    </location>
</feature>
<reference evidence="2 3" key="1">
    <citation type="journal article" date="2015" name="Nature">
        <title>rRNA introns, odd ribosomes, and small enigmatic genomes across a large radiation of phyla.</title>
        <authorList>
            <person name="Brown C.T."/>
            <person name="Hug L.A."/>
            <person name="Thomas B.C."/>
            <person name="Sharon I."/>
            <person name="Castelle C.J."/>
            <person name="Singh A."/>
            <person name="Wilkins M.J."/>
            <person name="Williams K.H."/>
            <person name="Banfield J.F."/>
        </authorList>
    </citation>
    <scope>NUCLEOTIDE SEQUENCE [LARGE SCALE GENOMIC DNA]</scope>
</reference>
<gene>
    <name evidence="2" type="ORF">UT64_C0066G0004</name>
</gene>
<accession>A0A0G0Q1R3</accession>
<evidence type="ECO:0000313" key="2">
    <source>
        <dbReference type="EMBL" id="KKR31291.1"/>
    </source>
</evidence>
<sequence length="137" mass="15692">MNAKDLIIDFINFIFAGFLIIICIFYFIGPGRMETASEIMNALVPISFFVIAFLINSKISRSEYKTNKKNNTLDIVLNLSYFDKVLAEILVFALPVLGLLFVALGDGEVTISNILYSFTSFILLYLFYKYFFGKRVY</sequence>
<comment type="caution">
    <text evidence="2">The sequence shown here is derived from an EMBL/GenBank/DDBJ whole genome shotgun (WGS) entry which is preliminary data.</text>
</comment>
<evidence type="ECO:0000313" key="3">
    <source>
        <dbReference type="Proteomes" id="UP000034137"/>
    </source>
</evidence>
<evidence type="ECO:0000256" key="1">
    <source>
        <dbReference type="SAM" id="Phobius"/>
    </source>
</evidence>
<keyword evidence="1" id="KW-0472">Membrane</keyword>
<dbReference type="Proteomes" id="UP000034137">
    <property type="component" value="Unassembled WGS sequence"/>
</dbReference>
<feature type="transmembrane region" description="Helical" evidence="1">
    <location>
        <begin position="110"/>
        <end position="128"/>
    </location>
</feature>
<name>A0A0G0Q1R3_9BACT</name>
<feature type="transmembrane region" description="Helical" evidence="1">
    <location>
        <begin position="40"/>
        <end position="59"/>
    </location>
</feature>
<keyword evidence="1" id="KW-1133">Transmembrane helix</keyword>
<organism evidence="2 3">
    <name type="scientific">Candidatus Falkowbacteria bacterium GW2011_GWF2_39_8</name>
    <dbReference type="NCBI Taxonomy" id="1618642"/>
    <lineage>
        <taxon>Bacteria</taxon>
        <taxon>Candidatus Falkowiibacteriota</taxon>
    </lineage>
</organism>
<feature type="transmembrane region" description="Helical" evidence="1">
    <location>
        <begin position="85"/>
        <end position="104"/>
    </location>
</feature>
<proteinExistence type="predicted"/>
<keyword evidence="1" id="KW-0812">Transmembrane</keyword>
<dbReference type="AlphaFoldDB" id="A0A0G0Q1R3"/>
<dbReference type="EMBL" id="LBXO01000066">
    <property type="protein sequence ID" value="KKR31291.1"/>
    <property type="molecule type" value="Genomic_DNA"/>
</dbReference>
<protein>
    <submittedName>
        <fullName evidence="2">Uncharacterized protein</fullName>
    </submittedName>
</protein>